<dbReference type="GO" id="GO:0007156">
    <property type="term" value="P:homophilic cell adhesion via plasma membrane adhesion molecules"/>
    <property type="evidence" value="ECO:0007669"/>
    <property type="project" value="InterPro"/>
</dbReference>
<dbReference type="InterPro" id="IPR040853">
    <property type="entry name" value="RapA2_cadherin-like"/>
</dbReference>
<dbReference type="InterPro" id="IPR015919">
    <property type="entry name" value="Cadherin-like_sf"/>
</dbReference>
<dbReference type="Pfam" id="PF17803">
    <property type="entry name" value="Cadherin_4"/>
    <property type="match status" value="1"/>
</dbReference>
<reference evidence="2" key="1">
    <citation type="submission" date="2018-05" db="EMBL/GenBank/DDBJ databases">
        <authorList>
            <person name="Lanie J.A."/>
            <person name="Ng W.-L."/>
            <person name="Kazmierczak K.M."/>
            <person name="Andrzejewski T.M."/>
            <person name="Davidsen T.M."/>
            <person name="Wayne K.J."/>
            <person name="Tettelin H."/>
            <person name="Glass J.I."/>
            <person name="Rusch D."/>
            <person name="Podicherti R."/>
            <person name="Tsui H.-C.T."/>
            <person name="Winkler M.E."/>
        </authorList>
    </citation>
    <scope>NUCLEOTIDE SEQUENCE</scope>
</reference>
<dbReference type="AlphaFoldDB" id="A0A382W3L0"/>
<feature type="non-terminal residue" evidence="2">
    <location>
        <position position="281"/>
    </location>
</feature>
<dbReference type="SMART" id="SM00736">
    <property type="entry name" value="CADG"/>
    <property type="match status" value="2"/>
</dbReference>
<dbReference type="GO" id="GO:0016020">
    <property type="term" value="C:membrane"/>
    <property type="evidence" value="ECO:0007669"/>
    <property type="project" value="InterPro"/>
</dbReference>
<dbReference type="GO" id="GO:0005509">
    <property type="term" value="F:calcium ion binding"/>
    <property type="evidence" value="ECO:0007669"/>
    <property type="project" value="InterPro"/>
</dbReference>
<dbReference type="NCBIfam" id="NF012211">
    <property type="entry name" value="tand_rpt_95"/>
    <property type="match status" value="3"/>
</dbReference>
<evidence type="ECO:0000313" key="2">
    <source>
        <dbReference type="EMBL" id="SVD52721.1"/>
    </source>
</evidence>
<proteinExistence type="predicted"/>
<name>A0A382W3L0_9ZZZZ</name>
<dbReference type="Gene3D" id="2.60.40.10">
    <property type="entry name" value="Immunoglobulins"/>
    <property type="match status" value="2"/>
</dbReference>
<dbReference type="InterPro" id="IPR006644">
    <property type="entry name" value="Cadg"/>
</dbReference>
<feature type="non-terminal residue" evidence="2">
    <location>
        <position position="1"/>
    </location>
</feature>
<dbReference type="EMBL" id="UINC01156352">
    <property type="protein sequence ID" value="SVD52721.1"/>
    <property type="molecule type" value="Genomic_DNA"/>
</dbReference>
<dbReference type="InterPro" id="IPR013783">
    <property type="entry name" value="Ig-like_fold"/>
</dbReference>
<protein>
    <recommendedName>
        <fullName evidence="1">Cadherin domain-containing protein</fullName>
    </recommendedName>
</protein>
<accession>A0A382W3L0</accession>
<dbReference type="SUPFAM" id="SSF49313">
    <property type="entry name" value="Cadherin-like"/>
    <property type="match status" value="2"/>
</dbReference>
<dbReference type="Pfam" id="PF17963">
    <property type="entry name" value="Big_9"/>
    <property type="match status" value="2"/>
</dbReference>
<dbReference type="PROSITE" id="PS50268">
    <property type="entry name" value="CADHERIN_2"/>
    <property type="match status" value="1"/>
</dbReference>
<sequence>PALNYNGSGTVTVTVSDGNLTGSTDFTLTVNPVNDAPDLGVLSDANVAEDNTFTLALSASDVDGDALTFLASVDGNGSASVSGTTLSVTPDLNYNGDIEVTVTASDGQASGSGSFTLTVTAVNDAPVMAAIDDQVIDEDNSLTLTLSASDVDGDALTYSAVDGGATVDINGTTLTLTPALNYNGSGTVTVTVSDGSLTSSTDFTLTVNPVNDDPDLGTLSDANIAEDNTFTLELNASDVDGDALTFSASVDGNGSASVSGTTLSVTPDLNYNGTILVSILA</sequence>
<evidence type="ECO:0000259" key="1">
    <source>
        <dbReference type="PROSITE" id="PS50268"/>
    </source>
</evidence>
<feature type="domain" description="Cadherin" evidence="1">
    <location>
        <begin position="142"/>
        <end position="216"/>
    </location>
</feature>
<gene>
    <name evidence="2" type="ORF">METZ01_LOCUS405575</name>
</gene>
<dbReference type="InterPro" id="IPR002126">
    <property type="entry name" value="Cadherin-like_dom"/>
</dbReference>
<organism evidence="2">
    <name type="scientific">marine metagenome</name>
    <dbReference type="NCBI Taxonomy" id="408172"/>
    <lineage>
        <taxon>unclassified sequences</taxon>
        <taxon>metagenomes</taxon>
        <taxon>ecological metagenomes</taxon>
    </lineage>
</organism>